<evidence type="ECO:0000313" key="2">
    <source>
        <dbReference type="Proteomes" id="UP000829196"/>
    </source>
</evidence>
<organism evidence="1 2">
    <name type="scientific">Dendrobium nobile</name>
    <name type="common">Orchid</name>
    <dbReference type="NCBI Taxonomy" id="94219"/>
    <lineage>
        <taxon>Eukaryota</taxon>
        <taxon>Viridiplantae</taxon>
        <taxon>Streptophyta</taxon>
        <taxon>Embryophyta</taxon>
        <taxon>Tracheophyta</taxon>
        <taxon>Spermatophyta</taxon>
        <taxon>Magnoliopsida</taxon>
        <taxon>Liliopsida</taxon>
        <taxon>Asparagales</taxon>
        <taxon>Orchidaceae</taxon>
        <taxon>Epidendroideae</taxon>
        <taxon>Malaxideae</taxon>
        <taxon>Dendrobiinae</taxon>
        <taxon>Dendrobium</taxon>
    </lineage>
</organism>
<dbReference type="Proteomes" id="UP000829196">
    <property type="component" value="Unassembled WGS sequence"/>
</dbReference>
<dbReference type="EMBL" id="JAGYWB010000009">
    <property type="protein sequence ID" value="KAI0510973.1"/>
    <property type="molecule type" value="Genomic_DNA"/>
</dbReference>
<keyword evidence="2" id="KW-1185">Reference proteome</keyword>
<gene>
    <name evidence="1" type="ORF">KFK09_011589</name>
</gene>
<name>A0A8T3BEY7_DENNO</name>
<accession>A0A8T3BEY7</accession>
<proteinExistence type="predicted"/>
<evidence type="ECO:0000313" key="1">
    <source>
        <dbReference type="EMBL" id="KAI0510973.1"/>
    </source>
</evidence>
<comment type="caution">
    <text evidence="1">The sequence shown here is derived from an EMBL/GenBank/DDBJ whole genome shotgun (WGS) entry which is preliminary data.</text>
</comment>
<protein>
    <submittedName>
        <fullName evidence="1">Uncharacterized protein</fullName>
    </submittedName>
</protein>
<dbReference type="SMR" id="A0A8T3BEY7"/>
<dbReference type="AlphaFoldDB" id="A0A8T3BEY7"/>
<reference evidence="1" key="1">
    <citation type="journal article" date="2022" name="Front. Genet.">
        <title>Chromosome-Scale Assembly of the Dendrobium nobile Genome Provides Insights Into the Molecular Mechanism of the Biosynthesis of the Medicinal Active Ingredient of Dendrobium.</title>
        <authorList>
            <person name="Xu Q."/>
            <person name="Niu S.-C."/>
            <person name="Li K.-L."/>
            <person name="Zheng P.-J."/>
            <person name="Zhang X.-J."/>
            <person name="Jia Y."/>
            <person name="Liu Y."/>
            <person name="Niu Y.-X."/>
            <person name="Yu L.-H."/>
            <person name="Chen D.-F."/>
            <person name="Zhang G.-Q."/>
        </authorList>
    </citation>
    <scope>NUCLEOTIDE SEQUENCE</scope>
    <source>
        <tissue evidence="1">Leaf</tissue>
    </source>
</reference>
<sequence>MKYSNRQSTIASTLSKIVKQWQLKFNNSHNKKNLVHQPNKSCFMLLPQQSYPLIHYKYASATTHNGNIIGTSKRIMHPTVHIMKLQ</sequence>